<dbReference type="Pfam" id="PF01627">
    <property type="entry name" value="Hpt"/>
    <property type="match status" value="1"/>
</dbReference>
<accession>A0A1Y5HYG8</accession>
<dbReference type="PROSITE" id="PS50894">
    <property type="entry name" value="HPT"/>
    <property type="match status" value="1"/>
</dbReference>
<sequence>MDDNINDGVYHSIEWLQEKAIARLGGDKAFVQKLARLFLQDSPALIEEIKLGIKEQAYDVVFVPLHSLKGTCSNFCSEKLEDSCDR</sequence>
<keyword evidence="2" id="KW-0597">Phosphoprotein</keyword>
<dbReference type="InterPro" id="IPR036641">
    <property type="entry name" value="HPT_dom_sf"/>
</dbReference>
<reference evidence="5" key="1">
    <citation type="journal article" date="2017" name="Proc. Natl. Acad. Sci. U.S.A.">
        <title>Simulation of Deepwater Horizon oil plume reveals substrate specialization within a complex community of hydrocarbon degraders.</title>
        <authorList>
            <person name="Hu P."/>
            <person name="Dubinsky E.A."/>
            <person name="Probst A.J."/>
            <person name="Wang J."/>
            <person name="Sieber C.M.K."/>
            <person name="Tom L.M."/>
            <person name="Gardinali P."/>
            <person name="Banfield J.F."/>
            <person name="Atlas R.M."/>
            <person name="Andersen G.L."/>
        </authorList>
    </citation>
    <scope>NUCLEOTIDE SEQUENCE [LARGE SCALE GENOMIC DNA]</scope>
</reference>
<dbReference type="Proteomes" id="UP000227088">
    <property type="component" value="Unassembled WGS sequence"/>
</dbReference>
<evidence type="ECO:0000256" key="2">
    <source>
        <dbReference type="PROSITE-ProRule" id="PRU00110"/>
    </source>
</evidence>
<dbReference type="EMBL" id="MABE01000512">
    <property type="protein sequence ID" value="OUS39865.1"/>
    <property type="molecule type" value="Genomic_DNA"/>
</dbReference>
<dbReference type="Gene3D" id="1.20.120.160">
    <property type="entry name" value="HPT domain"/>
    <property type="match status" value="1"/>
</dbReference>
<gene>
    <name evidence="4" type="ORF">A9R00_08950</name>
</gene>
<dbReference type="SUPFAM" id="SSF47226">
    <property type="entry name" value="Histidine-containing phosphotransfer domain, HPT domain"/>
    <property type="match status" value="1"/>
</dbReference>
<keyword evidence="1" id="KW-0902">Two-component regulatory system</keyword>
<dbReference type="AlphaFoldDB" id="A0A1Y5HYG8"/>
<feature type="modified residue" description="Phosphohistidine" evidence="2">
    <location>
        <position position="66"/>
    </location>
</feature>
<evidence type="ECO:0000256" key="1">
    <source>
        <dbReference type="ARBA" id="ARBA00023012"/>
    </source>
</evidence>
<name>A0A1Y5HYG8_OLEAN</name>
<organism evidence="4 5">
    <name type="scientific">Oleispira antarctica</name>
    <dbReference type="NCBI Taxonomy" id="188908"/>
    <lineage>
        <taxon>Bacteria</taxon>
        <taxon>Pseudomonadati</taxon>
        <taxon>Pseudomonadota</taxon>
        <taxon>Gammaproteobacteria</taxon>
        <taxon>Oceanospirillales</taxon>
        <taxon>Oceanospirillaceae</taxon>
        <taxon>Oleispira</taxon>
    </lineage>
</organism>
<evidence type="ECO:0000313" key="4">
    <source>
        <dbReference type="EMBL" id="OUS39865.1"/>
    </source>
</evidence>
<dbReference type="InterPro" id="IPR008207">
    <property type="entry name" value="Sig_transdc_His_kin_Hpt_dom"/>
</dbReference>
<feature type="domain" description="HPt" evidence="3">
    <location>
        <begin position="27"/>
        <end position="86"/>
    </location>
</feature>
<evidence type="ECO:0000259" key="3">
    <source>
        <dbReference type="PROSITE" id="PS50894"/>
    </source>
</evidence>
<comment type="caution">
    <text evidence="4">The sequence shown here is derived from an EMBL/GenBank/DDBJ whole genome shotgun (WGS) entry which is preliminary data.</text>
</comment>
<dbReference type="GO" id="GO:0000160">
    <property type="term" value="P:phosphorelay signal transduction system"/>
    <property type="evidence" value="ECO:0007669"/>
    <property type="project" value="UniProtKB-KW"/>
</dbReference>
<feature type="non-terminal residue" evidence="4">
    <location>
        <position position="86"/>
    </location>
</feature>
<protein>
    <recommendedName>
        <fullName evidence="3">HPt domain-containing protein</fullName>
    </recommendedName>
</protein>
<evidence type="ECO:0000313" key="5">
    <source>
        <dbReference type="Proteomes" id="UP000227088"/>
    </source>
</evidence>
<proteinExistence type="predicted"/>
<dbReference type="GO" id="GO:0004672">
    <property type="term" value="F:protein kinase activity"/>
    <property type="evidence" value="ECO:0007669"/>
    <property type="project" value="UniProtKB-ARBA"/>
</dbReference>